<dbReference type="Proteomes" id="UP000003491">
    <property type="component" value="Unassembled WGS sequence"/>
</dbReference>
<evidence type="ECO:0000313" key="2">
    <source>
        <dbReference type="EMBL" id="EEJ59049.1"/>
    </source>
</evidence>
<dbReference type="EMBL" id="ACGR01000044">
    <property type="protein sequence ID" value="EEJ59049.1"/>
    <property type="molecule type" value="Genomic_DNA"/>
</dbReference>
<keyword evidence="1" id="KW-0224">Dipeptidase</keyword>
<gene>
    <name evidence="2" type="ORF">HMPREF0528_1731</name>
</gene>
<comment type="caution">
    <text evidence="2">The sequence shown here is derived from an EMBL/GenBank/DDBJ whole genome shotgun (WGS) entry which is preliminary data.</text>
</comment>
<dbReference type="MEROPS" id="C69.001"/>
<organism evidence="2 3">
    <name type="scientific">Lactobacillus johnsonii ATCC 33200</name>
    <dbReference type="NCBI Taxonomy" id="525330"/>
    <lineage>
        <taxon>Bacteria</taxon>
        <taxon>Bacillati</taxon>
        <taxon>Bacillota</taxon>
        <taxon>Bacilli</taxon>
        <taxon>Lactobacillales</taxon>
        <taxon>Lactobacillaceae</taxon>
        <taxon>Lactobacillus</taxon>
    </lineage>
</organism>
<dbReference type="AlphaFoldDB" id="C2E7K7"/>
<keyword evidence="1" id="KW-0378">Hydrolase</keyword>
<dbReference type="InterPro" id="IPR005322">
    <property type="entry name" value="Peptidase_C69"/>
</dbReference>
<evidence type="ECO:0000256" key="1">
    <source>
        <dbReference type="RuleBase" id="RU364089"/>
    </source>
</evidence>
<protein>
    <recommendedName>
        <fullName evidence="1">Dipeptidase</fullName>
        <ecNumber evidence="1">3.4.-.-</ecNumber>
    </recommendedName>
</protein>
<accession>C2E7K7</accession>
<dbReference type="Pfam" id="PF03577">
    <property type="entry name" value="Peptidase_C69"/>
    <property type="match status" value="1"/>
</dbReference>
<dbReference type="GO" id="GO:0016805">
    <property type="term" value="F:dipeptidase activity"/>
    <property type="evidence" value="ECO:0007669"/>
    <property type="project" value="UniProtKB-KW"/>
</dbReference>
<evidence type="ECO:0000313" key="3">
    <source>
        <dbReference type="Proteomes" id="UP000003491"/>
    </source>
</evidence>
<dbReference type="GO" id="GO:0006508">
    <property type="term" value="P:proteolysis"/>
    <property type="evidence" value="ECO:0007669"/>
    <property type="project" value="UniProtKB-KW"/>
</dbReference>
<dbReference type="GO" id="GO:0070004">
    <property type="term" value="F:cysteine-type exopeptidase activity"/>
    <property type="evidence" value="ECO:0007669"/>
    <property type="project" value="InterPro"/>
</dbReference>
<proteinExistence type="inferred from homology"/>
<name>C2E7K7_LACJH</name>
<dbReference type="HOGENOM" id="CLU_2302296_0_0_9"/>
<comment type="similarity">
    <text evidence="1">Belongs to the peptidase C69 family.</text>
</comment>
<dbReference type="EC" id="3.4.-.-" evidence="1"/>
<reference evidence="2 3" key="1">
    <citation type="submission" date="2009-01" db="EMBL/GenBank/DDBJ databases">
        <authorList>
            <person name="Qin X."/>
            <person name="Bachman B."/>
            <person name="Battles P."/>
            <person name="Bell A."/>
            <person name="Bess C."/>
            <person name="Bickham C."/>
            <person name="Chaboub L."/>
            <person name="Chen D."/>
            <person name="Coyle M."/>
            <person name="Deiros D.R."/>
            <person name="Dinh H."/>
            <person name="Forbes L."/>
            <person name="Fowler G."/>
            <person name="Francisco L."/>
            <person name="Fu Q."/>
            <person name="Gubbala S."/>
            <person name="Hale W."/>
            <person name="Han Y."/>
            <person name="Hemphill L."/>
            <person name="Highlander S.K."/>
            <person name="Hirani K."/>
            <person name="Hogues M."/>
            <person name="Jackson L."/>
            <person name="Jakkamsetti A."/>
            <person name="Javaid M."/>
            <person name="Jiang H."/>
            <person name="Korchina V."/>
            <person name="Kovar C."/>
            <person name="Lara F."/>
            <person name="Lee S."/>
            <person name="Mata R."/>
            <person name="Mathew T."/>
            <person name="Moen C."/>
            <person name="Morales K."/>
            <person name="Munidasa M."/>
            <person name="Nazareth L."/>
            <person name="Ngo R."/>
            <person name="Nguyen L."/>
            <person name="Okwuonu G."/>
            <person name="Ongeri F."/>
            <person name="Patil S."/>
            <person name="Petrosino J."/>
            <person name="Pham C."/>
            <person name="Pham P."/>
            <person name="Pu L.-L."/>
            <person name="Puazo M."/>
            <person name="Raj R."/>
            <person name="Reid J."/>
            <person name="Rouhana J."/>
            <person name="Saada N."/>
            <person name="Shang Y."/>
            <person name="Simmons D."/>
            <person name="Thornton R."/>
            <person name="Warren J."/>
            <person name="Weissenberger G."/>
            <person name="Zhang J."/>
            <person name="Zhang L."/>
            <person name="Zhou C."/>
            <person name="Zhu D."/>
            <person name="Muzny D."/>
            <person name="Worley K."/>
            <person name="Gibbs R."/>
        </authorList>
    </citation>
    <scope>NUCLEOTIDE SEQUENCE [LARGE SCALE GENOMIC DNA]</scope>
    <source>
        <strain evidence="2 3">ATCC 33200</strain>
    </source>
</reference>
<comment type="catalytic activity">
    <reaction evidence="1">
        <text>an L-aminoacyl-L-amino acid + H2O = 2 an L-alpha-amino acid</text>
        <dbReference type="Rhea" id="RHEA:48940"/>
        <dbReference type="ChEBI" id="CHEBI:15377"/>
        <dbReference type="ChEBI" id="CHEBI:59869"/>
        <dbReference type="ChEBI" id="CHEBI:77460"/>
    </reaction>
</comment>
<sequence>MLTLLKSHTYCNLKLRIGFTGLSLGITCQNVYVPFYPQGSVVPSFYRHGKDKYASNSAYWIYKEAQVLVDRSWKDYGLQLYQARNATQQKLSQMRAEYDV</sequence>
<keyword evidence="1" id="KW-0645">Protease</keyword>